<dbReference type="PRINTS" id="PR01217">
    <property type="entry name" value="PRICHEXTENSN"/>
</dbReference>
<feature type="compositionally biased region" description="Low complexity" evidence="10">
    <location>
        <begin position="357"/>
        <end position="386"/>
    </location>
</feature>
<evidence type="ECO:0000313" key="12">
    <source>
        <dbReference type="Ensembl" id="ENSACOP00000018304.1"/>
    </source>
</evidence>
<dbReference type="GO" id="GO:0039702">
    <property type="term" value="P:viral budding via host ESCRT complex"/>
    <property type="evidence" value="ECO:0007669"/>
    <property type="project" value="UniProtKB-ARBA"/>
</dbReference>
<dbReference type="Proteomes" id="UP000694522">
    <property type="component" value="Unplaced"/>
</dbReference>
<evidence type="ECO:0000256" key="7">
    <source>
        <dbReference type="ARBA" id="ARBA00025010"/>
    </source>
</evidence>
<evidence type="ECO:0000256" key="2">
    <source>
        <dbReference type="ARBA" id="ARBA00007617"/>
    </source>
</evidence>
<evidence type="ECO:0000256" key="6">
    <source>
        <dbReference type="ARBA" id="ARBA00023136"/>
    </source>
</evidence>
<dbReference type="PROSITE" id="PS51314">
    <property type="entry name" value="VPS37_C"/>
    <property type="match status" value="1"/>
</dbReference>
<dbReference type="PANTHER" id="PTHR13678">
    <property type="entry name" value="VACUOLAR PROTEIN SORTING-ASSOCIATED PROTEIN 37"/>
    <property type="match status" value="1"/>
</dbReference>
<feature type="region of interest" description="Disordered" evidence="10">
    <location>
        <begin position="268"/>
        <end position="467"/>
    </location>
</feature>
<evidence type="ECO:0000259" key="11">
    <source>
        <dbReference type="PROSITE" id="PS51314"/>
    </source>
</evidence>
<feature type="compositionally biased region" description="Pro residues" evidence="10">
    <location>
        <begin position="387"/>
        <end position="416"/>
    </location>
</feature>
<dbReference type="SUPFAM" id="SSF140111">
    <property type="entry name" value="Endosomal sorting complex assembly domain"/>
    <property type="match status" value="1"/>
</dbReference>
<evidence type="ECO:0000256" key="10">
    <source>
        <dbReference type="SAM" id="MobiDB-lite"/>
    </source>
</evidence>
<name>A0A8B9G2V3_9PSIT</name>
<organism evidence="12 13">
    <name type="scientific">Amazona collaria</name>
    <name type="common">yellow-billed parrot</name>
    <dbReference type="NCBI Taxonomy" id="241587"/>
    <lineage>
        <taxon>Eukaryota</taxon>
        <taxon>Metazoa</taxon>
        <taxon>Chordata</taxon>
        <taxon>Craniata</taxon>
        <taxon>Vertebrata</taxon>
        <taxon>Euteleostomi</taxon>
        <taxon>Archelosauria</taxon>
        <taxon>Archosauria</taxon>
        <taxon>Dinosauria</taxon>
        <taxon>Saurischia</taxon>
        <taxon>Theropoda</taxon>
        <taxon>Coelurosauria</taxon>
        <taxon>Aves</taxon>
        <taxon>Neognathae</taxon>
        <taxon>Neoaves</taxon>
        <taxon>Telluraves</taxon>
        <taxon>Australaves</taxon>
        <taxon>Psittaciformes</taxon>
        <taxon>Psittacidae</taxon>
        <taxon>Amazona</taxon>
    </lineage>
</organism>
<evidence type="ECO:0000256" key="8">
    <source>
        <dbReference type="PROSITE-ProRule" id="PRU00646"/>
    </source>
</evidence>
<dbReference type="InterPro" id="IPR029012">
    <property type="entry name" value="Helix_hairpin_bin_sf"/>
</dbReference>
<dbReference type="GO" id="GO:0048306">
    <property type="term" value="F:calcium-dependent protein binding"/>
    <property type="evidence" value="ECO:0007669"/>
    <property type="project" value="UniProtKB-ARBA"/>
</dbReference>
<evidence type="ECO:0000256" key="5">
    <source>
        <dbReference type="ARBA" id="ARBA00022927"/>
    </source>
</evidence>
<dbReference type="Pfam" id="PF07200">
    <property type="entry name" value="Mod_r"/>
    <property type="match status" value="1"/>
</dbReference>
<evidence type="ECO:0000313" key="13">
    <source>
        <dbReference type="Proteomes" id="UP000694522"/>
    </source>
</evidence>
<proteinExistence type="inferred from homology"/>
<evidence type="ECO:0000256" key="9">
    <source>
        <dbReference type="SAM" id="Coils"/>
    </source>
</evidence>
<dbReference type="Ensembl" id="ENSACOT00000018969.1">
    <property type="protein sequence ID" value="ENSACOP00000018304.1"/>
    <property type="gene ID" value="ENSACOG00000012643.1"/>
</dbReference>
<keyword evidence="9" id="KW-0175">Coiled coil</keyword>
<evidence type="ECO:0000256" key="4">
    <source>
        <dbReference type="ARBA" id="ARBA00022753"/>
    </source>
</evidence>
<keyword evidence="13" id="KW-1185">Reference proteome</keyword>
<dbReference type="GO" id="GO:0031902">
    <property type="term" value="C:late endosome membrane"/>
    <property type="evidence" value="ECO:0007669"/>
    <property type="project" value="UniProtKB-SubCell"/>
</dbReference>
<dbReference type="GO" id="GO:0006623">
    <property type="term" value="P:protein targeting to vacuole"/>
    <property type="evidence" value="ECO:0007669"/>
    <property type="project" value="TreeGrafter"/>
</dbReference>
<dbReference type="FunFam" id="1.10.287.660:FF:000003">
    <property type="entry name" value="vacuolar protein sorting-associated protein 37B"/>
    <property type="match status" value="1"/>
</dbReference>
<sequence>MGSAENLFHSLSFVTSRPFFKLDRVPHAWIMPFLREAMAPHIRKGKQQENKMGLRTRIGAGGWSRWKRFNKAGLIPDRIGACLQLALGSLVVISLPLCCRERAAPPGRMETLRTRTVEELQELQEDTEEIERLALESQEVQELQLEREMSLAANRSLAEQNLKFRAPLETGRSELCSRYEELQKLAQRCQEQKAKLEKFSAALHPQTLLDLLQVESQKIEEESEQMAEKFLEGEVPLETFLEQFSSMRKLSHLRRVRVDKLQEILRKSEAPQEPQEQPPPHGPVPTDPPKPQPFPSGAPAAAPSFPLPYSPAPSVPAGPTAHGALPPAPFPGSPVTVGHVASSQPTFPYKPPPAPGYPAAQAAESGYPKPPSGGSAPAPAYSWSPSRGPPQPPPFPGSHPSPPPLPPRPGYPPFFPPGAARPQCPYPSQPPLPNFPIPPQPPYPPGAPPPFGFPPPPNPQRPAWPGY</sequence>
<feature type="domain" description="VPS37 C-terminal" evidence="11">
    <location>
        <begin position="186"/>
        <end position="275"/>
    </location>
</feature>
<feature type="compositionally biased region" description="Pro residues" evidence="10">
    <location>
        <begin position="276"/>
        <end position="296"/>
    </location>
</feature>
<dbReference type="PANTHER" id="PTHR13678:SF8">
    <property type="entry name" value="VACUOLAR PROTEIN SORTING-ASSOCIATED PROTEIN 37C"/>
    <property type="match status" value="1"/>
</dbReference>
<dbReference type="Gene3D" id="1.10.287.660">
    <property type="entry name" value="Helix hairpin bin"/>
    <property type="match status" value="1"/>
</dbReference>
<dbReference type="GO" id="GO:0043162">
    <property type="term" value="P:ubiquitin-dependent protein catabolic process via the multivesicular body sorting pathway"/>
    <property type="evidence" value="ECO:0007669"/>
    <property type="project" value="TreeGrafter"/>
</dbReference>
<comment type="similarity">
    <text evidence="2">Belongs to the VPS37 family.</text>
</comment>
<comment type="subcellular location">
    <subcellularLocation>
        <location evidence="1">Late endosome membrane</location>
        <topology evidence="1">Peripheral membrane protein</topology>
    </subcellularLocation>
</comment>
<comment type="function">
    <text evidence="7">Component of the ESCRT-I complex, a regulator of vesicular trafficking process. Required for the sorting of endocytic ubiquitinated cargos into multivesicular bodies. May be involved in cell growth and differentiation.</text>
</comment>
<evidence type="ECO:0000256" key="1">
    <source>
        <dbReference type="ARBA" id="ARBA00004633"/>
    </source>
</evidence>
<feature type="compositionally biased region" description="Pro residues" evidence="10">
    <location>
        <begin position="424"/>
        <end position="467"/>
    </location>
</feature>
<dbReference type="GO" id="GO:0000813">
    <property type="term" value="C:ESCRT I complex"/>
    <property type="evidence" value="ECO:0007669"/>
    <property type="project" value="UniProtKB-ARBA"/>
</dbReference>
<keyword evidence="6" id="KW-0472">Membrane</keyword>
<evidence type="ECO:0000256" key="3">
    <source>
        <dbReference type="ARBA" id="ARBA00022448"/>
    </source>
</evidence>
<keyword evidence="4" id="KW-0967">Endosome</keyword>
<protein>
    <submittedName>
        <fullName evidence="12">VPS37C subunit of ESCRT-I</fullName>
    </submittedName>
</protein>
<keyword evidence="3 8" id="KW-0813">Transport</keyword>
<dbReference type="InterPro" id="IPR009851">
    <property type="entry name" value="Mod_r"/>
</dbReference>
<feature type="coiled-coil region" evidence="9">
    <location>
        <begin position="172"/>
        <end position="229"/>
    </location>
</feature>
<accession>A0A8B9G2V3</accession>
<reference evidence="12" key="2">
    <citation type="submission" date="2025-09" db="UniProtKB">
        <authorList>
            <consortium name="Ensembl"/>
        </authorList>
    </citation>
    <scope>IDENTIFICATION</scope>
</reference>
<dbReference type="InterPro" id="IPR037202">
    <property type="entry name" value="ESCRT_assembly_dom"/>
</dbReference>
<dbReference type="GO" id="GO:0036258">
    <property type="term" value="P:multivesicular body assembly"/>
    <property type="evidence" value="ECO:0007669"/>
    <property type="project" value="UniProtKB-ARBA"/>
</dbReference>
<dbReference type="AlphaFoldDB" id="A0A8B9G2V3"/>
<feature type="coiled-coil region" evidence="9">
    <location>
        <begin position="113"/>
        <end position="143"/>
    </location>
</feature>
<keyword evidence="5 8" id="KW-0653">Protein transport</keyword>
<reference evidence="12" key="1">
    <citation type="submission" date="2025-08" db="UniProtKB">
        <authorList>
            <consortium name="Ensembl"/>
        </authorList>
    </citation>
    <scope>IDENTIFICATION</scope>
</reference>
<dbReference type="GO" id="GO:0016236">
    <property type="term" value="P:macroautophagy"/>
    <property type="evidence" value="ECO:0007669"/>
    <property type="project" value="UniProtKB-ARBA"/>
</dbReference>
<feature type="compositionally biased region" description="Pro residues" evidence="10">
    <location>
        <begin position="305"/>
        <end position="316"/>
    </location>
</feature>
<dbReference type="GO" id="GO:0006612">
    <property type="term" value="P:protein targeting to membrane"/>
    <property type="evidence" value="ECO:0007669"/>
    <property type="project" value="TreeGrafter"/>
</dbReference>